<dbReference type="InterPro" id="IPR022618">
    <property type="entry name" value="Defensin-like_20-28"/>
</dbReference>
<evidence type="ECO:0000256" key="7">
    <source>
        <dbReference type="ARBA" id="ARBA00022821"/>
    </source>
</evidence>
<comment type="subcellular location">
    <subcellularLocation>
        <location evidence="1">Secreted</location>
    </subcellularLocation>
</comment>
<dbReference type="GO" id="GO:0050832">
    <property type="term" value="P:defense response to fungus"/>
    <property type="evidence" value="ECO:0007669"/>
    <property type="project" value="UniProtKB-KW"/>
</dbReference>
<evidence type="ECO:0000256" key="1">
    <source>
        <dbReference type="ARBA" id="ARBA00004613"/>
    </source>
</evidence>
<proteinExistence type="inferred from homology"/>
<evidence type="ECO:0008006" key="11">
    <source>
        <dbReference type="Google" id="ProtNLM"/>
    </source>
</evidence>
<dbReference type="GO" id="GO:0031640">
    <property type="term" value="P:killing of cells of another organism"/>
    <property type="evidence" value="ECO:0007669"/>
    <property type="project" value="UniProtKB-KW"/>
</dbReference>
<dbReference type="AlphaFoldDB" id="A0A1E5V6V3"/>
<reference evidence="9 10" key="1">
    <citation type="submission" date="2016-09" db="EMBL/GenBank/DDBJ databases">
        <title>The draft genome of Dichanthelium oligosanthes: A C3 panicoid grass species.</title>
        <authorList>
            <person name="Studer A.J."/>
            <person name="Schnable J.C."/>
            <person name="Brutnell T.P."/>
        </authorList>
    </citation>
    <scope>NUCLEOTIDE SEQUENCE [LARGE SCALE GENOMIC DNA]</scope>
    <source>
        <strain evidence="10">cv. Kellogg 1175</strain>
        <tissue evidence="9">Leaf</tissue>
    </source>
</reference>
<feature type="signal peptide" evidence="8">
    <location>
        <begin position="1"/>
        <end position="22"/>
    </location>
</feature>
<evidence type="ECO:0000313" key="9">
    <source>
        <dbReference type="EMBL" id="OEL20896.1"/>
    </source>
</evidence>
<sequence length="76" mass="8315">MARAGAVVALIMLAFLVASAASFNPMCCNEYRPWGDGNNLGCSPNQNGACDTWCQQWCRGGVCTFRSGYYKCHCYC</sequence>
<evidence type="ECO:0000256" key="8">
    <source>
        <dbReference type="SAM" id="SignalP"/>
    </source>
</evidence>
<gene>
    <name evidence="9" type="ORF">BAE44_0018084</name>
</gene>
<dbReference type="PANTHER" id="PTHR34453:SF3">
    <property type="entry name" value="DEFENSIN-LIKE (DEFL) FAMILY PROTEIN-RELATED"/>
    <property type="match status" value="1"/>
</dbReference>
<comment type="similarity">
    <text evidence="2">Belongs to the DEFL family.</text>
</comment>
<evidence type="ECO:0000256" key="5">
    <source>
        <dbReference type="ARBA" id="ARBA00022577"/>
    </source>
</evidence>
<evidence type="ECO:0000256" key="3">
    <source>
        <dbReference type="ARBA" id="ARBA00022525"/>
    </source>
</evidence>
<dbReference type="GO" id="GO:0005576">
    <property type="term" value="C:extracellular region"/>
    <property type="evidence" value="ECO:0007669"/>
    <property type="project" value="UniProtKB-SubCell"/>
</dbReference>
<dbReference type="EMBL" id="LWDX02049313">
    <property type="protein sequence ID" value="OEL20896.1"/>
    <property type="molecule type" value="Genomic_DNA"/>
</dbReference>
<dbReference type="Proteomes" id="UP000095767">
    <property type="component" value="Unassembled WGS sequence"/>
</dbReference>
<dbReference type="PANTHER" id="PTHR34453">
    <property type="entry name" value="DEFENSIN-LIKE (DEFL) FAMILY PROTEIN-RELATED"/>
    <property type="match status" value="1"/>
</dbReference>
<organism evidence="9 10">
    <name type="scientific">Dichanthelium oligosanthes</name>
    <dbReference type="NCBI Taxonomy" id="888268"/>
    <lineage>
        <taxon>Eukaryota</taxon>
        <taxon>Viridiplantae</taxon>
        <taxon>Streptophyta</taxon>
        <taxon>Embryophyta</taxon>
        <taxon>Tracheophyta</taxon>
        <taxon>Spermatophyta</taxon>
        <taxon>Magnoliopsida</taxon>
        <taxon>Liliopsida</taxon>
        <taxon>Poales</taxon>
        <taxon>Poaceae</taxon>
        <taxon>PACMAD clade</taxon>
        <taxon>Panicoideae</taxon>
        <taxon>Panicodae</taxon>
        <taxon>Paniceae</taxon>
        <taxon>Dichantheliinae</taxon>
        <taxon>Dichanthelium</taxon>
    </lineage>
</organism>
<evidence type="ECO:0000256" key="6">
    <source>
        <dbReference type="ARBA" id="ARBA00022729"/>
    </source>
</evidence>
<name>A0A1E5V6V3_9POAL</name>
<evidence type="ECO:0000256" key="2">
    <source>
        <dbReference type="ARBA" id="ARBA00006722"/>
    </source>
</evidence>
<keyword evidence="7" id="KW-0611">Plant defense</keyword>
<evidence type="ECO:0000256" key="4">
    <source>
        <dbReference type="ARBA" id="ARBA00022529"/>
    </source>
</evidence>
<keyword evidence="10" id="KW-1185">Reference proteome</keyword>
<feature type="chain" id="PRO_5009187786" description="Knottin scorpion toxin-like domain-containing protein" evidence="8">
    <location>
        <begin position="23"/>
        <end position="76"/>
    </location>
</feature>
<comment type="caution">
    <text evidence="9">The sequence shown here is derived from an EMBL/GenBank/DDBJ whole genome shotgun (WGS) entry which is preliminary data.</text>
</comment>
<protein>
    <recommendedName>
        <fullName evidence="11">Knottin scorpion toxin-like domain-containing protein</fullName>
    </recommendedName>
</protein>
<keyword evidence="3" id="KW-0964">Secreted</keyword>
<accession>A0A1E5V6V3</accession>
<keyword evidence="4" id="KW-0929">Antimicrobial</keyword>
<keyword evidence="6 8" id="KW-0732">Signal</keyword>
<evidence type="ECO:0000313" key="10">
    <source>
        <dbReference type="Proteomes" id="UP000095767"/>
    </source>
</evidence>
<dbReference type="OrthoDB" id="1855918at2759"/>
<dbReference type="Pfam" id="PF10868">
    <property type="entry name" value="Defensin_like"/>
    <property type="match status" value="1"/>
</dbReference>
<keyword evidence="5" id="KW-0295">Fungicide</keyword>